<comment type="subcellular location">
    <subcellularLocation>
        <location evidence="1">Endoplasmic reticulum membrane</location>
        <topology evidence="1">Single-pass membrane protein</topology>
    </subcellularLocation>
</comment>
<keyword evidence="6 8" id="KW-0472">Membrane</keyword>
<keyword evidence="8" id="KW-0732">Signal</keyword>
<feature type="chain" id="PRO_5044968760" description="Calnexin" evidence="8">
    <location>
        <begin position="18"/>
        <end position="557"/>
    </location>
</feature>
<name>A0ABR4NF50_9FUNG</name>
<comment type="similarity">
    <text evidence="2 8">Belongs to the calreticulin family.</text>
</comment>
<evidence type="ECO:0000256" key="4">
    <source>
        <dbReference type="ARBA" id="ARBA00022824"/>
    </source>
</evidence>
<proteinExistence type="inferred from homology"/>
<dbReference type="PANTHER" id="PTHR11073:SF1">
    <property type="entry name" value="CALNEXIN 14D-RELATED"/>
    <property type="match status" value="1"/>
</dbReference>
<keyword evidence="5 8" id="KW-1133">Transmembrane helix</keyword>
<evidence type="ECO:0008006" key="12">
    <source>
        <dbReference type="Google" id="ProtNLM"/>
    </source>
</evidence>
<feature type="signal peptide" evidence="8">
    <location>
        <begin position="1"/>
        <end position="17"/>
    </location>
</feature>
<dbReference type="SUPFAM" id="SSF49899">
    <property type="entry name" value="Concanavalin A-like lectins/glucanases"/>
    <property type="match status" value="2"/>
</dbReference>
<feature type="region of interest" description="Disordered" evidence="9">
    <location>
        <begin position="234"/>
        <end position="332"/>
    </location>
</feature>
<dbReference type="PRINTS" id="PR00626">
    <property type="entry name" value="CALRETICULIN"/>
</dbReference>
<keyword evidence="11" id="KW-1185">Reference proteome</keyword>
<feature type="compositionally biased region" description="Basic and acidic residues" evidence="9">
    <location>
        <begin position="436"/>
        <end position="452"/>
    </location>
</feature>
<sequence length="557" mass="60698">MRFALAATLATAALVAADAPAAADANAAPKPDASGPVFKATAIKAPFLEQFVDGWGSTWIPSTAKKVVDGVEDEELLRYRGKWDVEASTPAVIVGDKGLVVKTAAALHAISAKLPKVIDPKGKPLIVQYEVKLQNGLECGGAYIKLLTHTDSFEPTSFGESTPYTIMFGPDKCGGNNRVHFIFRHKNPVNGKIEEKHLAAPPAAIIDNKTNLYTLIVRPDQTYEILINNESASSGSLLENFTPPVNPPAEIDDPTDSKPADWVDVAKIPDPKATKPDDWDESAPLEIPDEDAKQPSDWLPNEQAFIPDPKAEKPEDWDDEEDGEWTAPTVPNPKCEAVSGCGEWVRPNKPNPAYKGKWRAPLIDNPEYKGEWAPRKIPNPDYFEDKTPSDFTKIGGLGIELWTMQNGIMFDNIYIGHSADDAKKLADETWAVKASIEKAQEPEPAKEDEKAKGPGAAGRITQAVQTVKDQTLEFVDRVQQDPLAAIKELPHIAALLAVVAVLPIFLIASFVTKKTTVEEPEEDGDDEDEKEKKEDKPAATPSKKDTKAKAKATPKKD</sequence>
<organism evidence="10 11">
    <name type="scientific">Polyrhizophydium stewartii</name>
    <dbReference type="NCBI Taxonomy" id="2732419"/>
    <lineage>
        <taxon>Eukaryota</taxon>
        <taxon>Fungi</taxon>
        <taxon>Fungi incertae sedis</taxon>
        <taxon>Chytridiomycota</taxon>
        <taxon>Chytridiomycota incertae sedis</taxon>
        <taxon>Chytridiomycetes</taxon>
        <taxon>Rhizophydiales</taxon>
        <taxon>Rhizophydiales incertae sedis</taxon>
        <taxon>Polyrhizophydium</taxon>
    </lineage>
</organism>
<dbReference type="Gene3D" id="2.60.120.200">
    <property type="match status" value="1"/>
</dbReference>
<feature type="compositionally biased region" description="Basic and acidic residues" evidence="9">
    <location>
        <begin position="530"/>
        <end position="557"/>
    </location>
</feature>
<evidence type="ECO:0000256" key="6">
    <source>
        <dbReference type="ARBA" id="ARBA00023136"/>
    </source>
</evidence>
<keyword evidence="7 8" id="KW-0143">Chaperone</keyword>
<dbReference type="InterPro" id="IPR009033">
    <property type="entry name" value="Calreticulin/calnexin_P_dom_sf"/>
</dbReference>
<evidence type="ECO:0000256" key="3">
    <source>
        <dbReference type="ARBA" id="ARBA00022692"/>
    </source>
</evidence>
<dbReference type="Pfam" id="PF00262">
    <property type="entry name" value="Calreticulin"/>
    <property type="match status" value="1"/>
</dbReference>
<gene>
    <name evidence="10" type="ORF">HK105_202084</name>
</gene>
<keyword evidence="3 8" id="KW-0812">Transmembrane</keyword>
<evidence type="ECO:0000256" key="7">
    <source>
        <dbReference type="ARBA" id="ARBA00023186"/>
    </source>
</evidence>
<reference evidence="10 11" key="1">
    <citation type="submission" date="2023-09" db="EMBL/GenBank/DDBJ databases">
        <title>Pangenome analysis of Batrachochytrium dendrobatidis and related Chytrids.</title>
        <authorList>
            <person name="Yacoub M.N."/>
            <person name="Stajich J.E."/>
            <person name="James T.Y."/>
        </authorList>
    </citation>
    <scope>NUCLEOTIDE SEQUENCE [LARGE SCALE GENOMIC DNA]</scope>
    <source>
        <strain evidence="10 11">JEL0888</strain>
    </source>
</reference>
<evidence type="ECO:0000256" key="9">
    <source>
        <dbReference type="SAM" id="MobiDB-lite"/>
    </source>
</evidence>
<keyword evidence="4 8" id="KW-0256">Endoplasmic reticulum</keyword>
<dbReference type="Gene3D" id="2.10.250.10">
    <property type="entry name" value="Calreticulin/calnexin, P domain"/>
    <property type="match status" value="1"/>
</dbReference>
<dbReference type="InterPro" id="IPR018124">
    <property type="entry name" value="Calret/calnex_CS"/>
</dbReference>
<dbReference type="PROSITE" id="PS00803">
    <property type="entry name" value="CALRETICULIN_1"/>
    <property type="match status" value="1"/>
</dbReference>
<dbReference type="Proteomes" id="UP001527925">
    <property type="component" value="Unassembled WGS sequence"/>
</dbReference>
<feature type="transmembrane region" description="Helical" evidence="8">
    <location>
        <begin position="492"/>
        <end position="511"/>
    </location>
</feature>
<feature type="compositionally biased region" description="Acidic residues" evidence="9">
    <location>
        <begin position="315"/>
        <end position="324"/>
    </location>
</feature>
<protein>
    <recommendedName>
        <fullName evidence="12">Calnexin</fullName>
    </recommendedName>
</protein>
<dbReference type="PROSITE" id="PS00804">
    <property type="entry name" value="CALRETICULIN_2"/>
    <property type="match status" value="1"/>
</dbReference>
<evidence type="ECO:0000256" key="1">
    <source>
        <dbReference type="ARBA" id="ARBA00004389"/>
    </source>
</evidence>
<feature type="compositionally biased region" description="Basic and acidic residues" evidence="9">
    <location>
        <begin position="267"/>
        <end position="277"/>
    </location>
</feature>
<dbReference type="InterPro" id="IPR001580">
    <property type="entry name" value="Calret/calnex"/>
</dbReference>
<dbReference type="PANTHER" id="PTHR11073">
    <property type="entry name" value="CALRETICULIN AND CALNEXIN"/>
    <property type="match status" value="1"/>
</dbReference>
<evidence type="ECO:0000256" key="2">
    <source>
        <dbReference type="ARBA" id="ARBA00010983"/>
    </source>
</evidence>
<feature type="region of interest" description="Disordered" evidence="9">
    <location>
        <begin position="515"/>
        <end position="557"/>
    </location>
</feature>
<dbReference type="EMBL" id="JADGIZ020000007">
    <property type="protein sequence ID" value="KAL2918157.1"/>
    <property type="molecule type" value="Genomic_DNA"/>
</dbReference>
<dbReference type="InterPro" id="IPR013320">
    <property type="entry name" value="ConA-like_dom_sf"/>
</dbReference>
<evidence type="ECO:0000313" key="11">
    <source>
        <dbReference type="Proteomes" id="UP001527925"/>
    </source>
</evidence>
<evidence type="ECO:0000256" key="8">
    <source>
        <dbReference type="RuleBase" id="RU362126"/>
    </source>
</evidence>
<comment type="caution">
    <text evidence="10">The sequence shown here is derived from an EMBL/GenBank/DDBJ whole genome shotgun (WGS) entry which is preliminary data.</text>
</comment>
<feature type="region of interest" description="Disordered" evidence="9">
    <location>
        <begin position="436"/>
        <end position="458"/>
    </location>
</feature>
<feature type="compositionally biased region" description="Acidic residues" evidence="9">
    <location>
        <begin position="278"/>
        <end position="289"/>
    </location>
</feature>
<accession>A0ABR4NF50</accession>
<evidence type="ECO:0000256" key="5">
    <source>
        <dbReference type="ARBA" id="ARBA00022989"/>
    </source>
</evidence>
<evidence type="ECO:0000313" key="10">
    <source>
        <dbReference type="EMBL" id="KAL2918157.1"/>
    </source>
</evidence>
<dbReference type="SUPFAM" id="SSF63887">
    <property type="entry name" value="P-domain of calnexin/calreticulin"/>
    <property type="match status" value="1"/>
</dbReference>
<feature type="compositionally biased region" description="Acidic residues" evidence="9">
    <location>
        <begin position="518"/>
        <end position="529"/>
    </location>
</feature>